<dbReference type="Gene3D" id="3.40.50.10860">
    <property type="entry name" value="Leucine Dehydrogenase, chain A, domain 1"/>
    <property type="match status" value="1"/>
</dbReference>
<dbReference type="EMBL" id="JAWNFV010000001">
    <property type="protein sequence ID" value="MDY5139701.1"/>
    <property type="molecule type" value="Genomic_DNA"/>
</dbReference>
<name>A0AAW9HH22_9ACTO</name>
<dbReference type="RefSeq" id="WP_320752990.1">
    <property type="nucleotide sequence ID" value="NZ_JAWNFV010000001.1"/>
</dbReference>
<feature type="domain" description="SDH C-terminal" evidence="8">
    <location>
        <begin position="280"/>
        <end position="310"/>
    </location>
</feature>
<evidence type="ECO:0000259" key="8">
    <source>
        <dbReference type="Pfam" id="PF18317"/>
    </source>
</evidence>
<evidence type="ECO:0000313" key="9">
    <source>
        <dbReference type="EMBL" id="MDY5139701.1"/>
    </source>
</evidence>
<dbReference type="GO" id="GO:0004764">
    <property type="term" value="F:shikimate 3-dehydrogenase (NADP+) activity"/>
    <property type="evidence" value="ECO:0007669"/>
    <property type="project" value="UniProtKB-EC"/>
</dbReference>
<dbReference type="Pfam" id="PF18317">
    <property type="entry name" value="SDH_C"/>
    <property type="match status" value="1"/>
</dbReference>
<evidence type="ECO:0000256" key="4">
    <source>
        <dbReference type="ARBA" id="ARBA00022857"/>
    </source>
</evidence>
<keyword evidence="5 9" id="KW-0560">Oxidoreductase</keyword>
<dbReference type="InterPro" id="IPR041121">
    <property type="entry name" value="SDH_C"/>
</dbReference>
<protein>
    <recommendedName>
        <fullName evidence="2">shikimate dehydrogenase (NADP(+))</fullName>
        <ecNumber evidence="2">1.1.1.25</ecNumber>
    </recommendedName>
</protein>
<dbReference type="AlphaFoldDB" id="A0AAW9HH22"/>
<dbReference type="InterPro" id="IPR046346">
    <property type="entry name" value="Aminoacid_DH-like_N_sf"/>
</dbReference>
<dbReference type="GO" id="GO:0009423">
    <property type="term" value="P:chorismate biosynthetic process"/>
    <property type="evidence" value="ECO:0007669"/>
    <property type="project" value="TreeGrafter"/>
</dbReference>
<evidence type="ECO:0000256" key="2">
    <source>
        <dbReference type="ARBA" id="ARBA00012962"/>
    </source>
</evidence>
<evidence type="ECO:0000256" key="1">
    <source>
        <dbReference type="ARBA" id="ARBA00004871"/>
    </source>
</evidence>
<dbReference type="Proteomes" id="UP001288320">
    <property type="component" value="Unassembled WGS sequence"/>
</dbReference>
<dbReference type="EC" id="1.1.1.25" evidence="2"/>
<dbReference type="GO" id="GO:0050661">
    <property type="term" value="F:NADP binding"/>
    <property type="evidence" value="ECO:0007669"/>
    <property type="project" value="InterPro"/>
</dbReference>
<comment type="pathway">
    <text evidence="1">Metabolic intermediate biosynthesis; chorismate biosynthesis; chorismate from D-erythrose 4-phosphate and phosphoenolpyruvate: step 4/7.</text>
</comment>
<dbReference type="Gene3D" id="3.40.50.720">
    <property type="entry name" value="NAD(P)-binding Rossmann-like Domain"/>
    <property type="match status" value="1"/>
</dbReference>
<dbReference type="NCBIfam" id="TIGR00507">
    <property type="entry name" value="aroE"/>
    <property type="match status" value="1"/>
</dbReference>
<dbReference type="SUPFAM" id="SSF53223">
    <property type="entry name" value="Aminoacid dehydrogenase-like, N-terminal domain"/>
    <property type="match status" value="1"/>
</dbReference>
<evidence type="ECO:0000259" key="7">
    <source>
        <dbReference type="Pfam" id="PF08501"/>
    </source>
</evidence>
<dbReference type="HAMAP" id="MF_00222">
    <property type="entry name" value="Shikimate_DH_AroE"/>
    <property type="match status" value="1"/>
</dbReference>
<keyword evidence="6" id="KW-0057">Aromatic amino acid biosynthesis</keyword>
<dbReference type="PANTHER" id="PTHR21089">
    <property type="entry name" value="SHIKIMATE DEHYDROGENASE"/>
    <property type="match status" value="1"/>
</dbReference>
<organism evidence="9 10">
    <name type="scientific">Actinotignum timonense</name>
    <dbReference type="NCBI Taxonomy" id="1870995"/>
    <lineage>
        <taxon>Bacteria</taxon>
        <taxon>Bacillati</taxon>
        <taxon>Actinomycetota</taxon>
        <taxon>Actinomycetes</taxon>
        <taxon>Actinomycetales</taxon>
        <taxon>Actinomycetaceae</taxon>
        <taxon>Actinotignum</taxon>
    </lineage>
</organism>
<comment type="caution">
    <text evidence="9">The sequence shown here is derived from an EMBL/GenBank/DDBJ whole genome shotgun (WGS) entry which is preliminary data.</text>
</comment>
<dbReference type="GO" id="GO:0009073">
    <property type="term" value="P:aromatic amino acid family biosynthetic process"/>
    <property type="evidence" value="ECO:0007669"/>
    <property type="project" value="UniProtKB-KW"/>
</dbReference>
<accession>A0AAW9HH22</accession>
<dbReference type="SUPFAM" id="SSF51735">
    <property type="entry name" value="NAD(P)-binding Rossmann-fold domains"/>
    <property type="match status" value="1"/>
</dbReference>
<gene>
    <name evidence="9" type="primary">aroE</name>
    <name evidence="9" type="ORF">R6G74_00005</name>
</gene>
<feature type="non-terminal residue" evidence="9">
    <location>
        <position position="1"/>
    </location>
</feature>
<dbReference type="GO" id="GO:0019632">
    <property type="term" value="P:shikimate metabolic process"/>
    <property type="evidence" value="ECO:0007669"/>
    <property type="project" value="InterPro"/>
</dbReference>
<dbReference type="GO" id="GO:0008652">
    <property type="term" value="P:amino acid biosynthetic process"/>
    <property type="evidence" value="ECO:0007669"/>
    <property type="project" value="UniProtKB-KW"/>
</dbReference>
<feature type="domain" description="Shikimate dehydrogenase substrate binding N-terminal" evidence="7">
    <location>
        <begin position="39"/>
        <end position="121"/>
    </location>
</feature>
<dbReference type="PANTHER" id="PTHR21089:SF1">
    <property type="entry name" value="BIFUNCTIONAL 3-DEHYDROQUINATE DEHYDRATASE_SHIKIMATE DEHYDROGENASE, CHLOROPLASTIC"/>
    <property type="match status" value="1"/>
</dbReference>
<proteinExistence type="inferred from homology"/>
<dbReference type="InterPro" id="IPR011342">
    <property type="entry name" value="Shikimate_DH"/>
</dbReference>
<evidence type="ECO:0000313" key="10">
    <source>
        <dbReference type="Proteomes" id="UP001288320"/>
    </source>
</evidence>
<keyword evidence="4" id="KW-0521">NADP</keyword>
<evidence type="ECO:0000256" key="3">
    <source>
        <dbReference type="ARBA" id="ARBA00022605"/>
    </source>
</evidence>
<sequence>ASVARPGSSEIAPGSSLASRPAVRSSAMGIDGRTVSYAVIGHPVGHSRSPAMHNASFAHLGVNAVYLAFDIAPDAGARAVAALRDLGFGGFNVTMPHKTAVYESVDELSDDARLMESVNTVHIREDGSTVGHNTDGRGAFAAVRAAGYDPGDSVVILGAGGASRAIYTRAALEGVSRIRVFSRRGQNYERAIEILARLRAETGVDAQLCDLADEQALRREVEAASLLVNATSVGMSAHPGALIPESWLRPGHIVFDAVYEPLETELLQRARRAGAGCVSGLDMLLWQGVFAEEIWLGRTDIPVEVMRAALCQ</sequence>
<dbReference type="InterPro" id="IPR022893">
    <property type="entry name" value="Shikimate_DH_fam"/>
</dbReference>
<evidence type="ECO:0000256" key="6">
    <source>
        <dbReference type="ARBA" id="ARBA00023141"/>
    </source>
</evidence>
<evidence type="ECO:0000256" key="5">
    <source>
        <dbReference type="ARBA" id="ARBA00023002"/>
    </source>
</evidence>
<dbReference type="Pfam" id="PF08501">
    <property type="entry name" value="Shikimate_dh_N"/>
    <property type="match status" value="1"/>
</dbReference>
<keyword evidence="3" id="KW-0028">Amino-acid biosynthesis</keyword>
<reference evidence="9" key="1">
    <citation type="submission" date="2023-10" db="EMBL/GenBank/DDBJ databases">
        <title>Whole Genome based description of the genera Actinobaculum and Actinotignum reveals a complex phylogenetic relationship within the species included in the genus Actinotignum.</title>
        <authorList>
            <person name="Jensen C.S."/>
            <person name="Dargis R."/>
            <person name="Kemp M."/>
            <person name="Christensen J.J."/>
        </authorList>
    </citation>
    <scope>NUCLEOTIDE SEQUENCE</scope>
    <source>
        <strain evidence="9">SLA_B245</strain>
    </source>
</reference>
<dbReference type="InterPro" id="IPR013708">
    <property type="entry name" value="Shikimate_DH-bd_N"/>
</dbReference>
<dbReference type="CDD" id="cd01065">
    <property type="entry name" value="NAD_bind_Shikimate_DH"/>
    <property type="match status" value="1"/>
</dbReference>
<dbReference type="InterPro" id="IPR036291">
    <property type="entry name" value="NAD(P)-bd_dom_sf"/>
</dbReference>